<dbReference type="Gene3D" id="1.10.10.60">
    <property type="entry name" value="Homeodomain-like"/>
    <property type="match status" value="1"/>
</dbReference>
<protein>
    <submittedName>
        <fullName evidence="6">Putative transcriptional regulator</fullName>
    </submittedName>
</protein>
<dbReference type="OrthoDB" id="2570341at2"/>
<feature type="DNA-binding region" description="H-T-H motif" evidence="4">
    <location>
        <begin position="53"/>
        <end position="72"/>
    </location>
</feature>
<dbReference type="PROSITE" id="PS50977">
    <property type="entry name" value="HTH_TETR_2"/>
    <property type="match status" value="1"/>
</dbReference>
<dbReference type="STRING" id="644548.SCNU_07075"/>
<sequence length="251" mass="27291">MAQSADDIRRTIDLLWHGDRRSPRPGPRQRTSLAEVVRTAIGLADAQGLAKLSMRLLAAEVGLRPMSLYTYVPNREVLLALMVDAVATEDEAIASDRGLREVLRAIASQYRREVVRHPWLLDVPAWRPVPGPGSSARYESQLAALTTAAEIDGRTWGDVDLDAVIASLRAFAVGSARSRVDRDVTYADSGMTDAQWWEVAGPSLAEAMPAGRYPISSRVGSTVGELFAGPGNVDHAYEFGLARLVDGIIRE</sequence>
<evidence type="ECO:0000256" key="2">
    <source>
        <dbReference type="ARBA" id="ARBA00023125"/>
    </source>
</evidence>
<dbReference type="GO" id="GO:0045892">
    <property type="term" value="P:negative regulation of DNA-templated transcription"/>
    <property type="evidence" value="ECO:0007669"/>
    <property type="project" value="InterPro"/>
</dbReference>
<dbReference type="GO" id="GO:0000976">
    <property type="term" value="F:transcription cis-regulatory region binding"/>
    <property type="evidence" value="ECO:0007669"/>
    <property type="project" value="TreeGrafter"/>
</dbReference>
<evidence type="ECO:0000256" key="3">
    <source>
        <dbReference type="ARBA" id="ARBA00023163"/>
    </source>
</evidence>
<dbReference type="InterPro" id="IPR001647">
    <property type="entry name" value="HTH_TetR"/>
</dbReference>
<dbReference type="InterPro" id="IPR050109">
    <property type="entry name" value="HTH-type_TetR-like_transc_reg"/>
</dbReference>
<dbReference type="InterPro" id="IPR004111">
    <property type="entry name" value="Repressor_TetR_C"/>
</dbReference>
<evidence type="ECO:0000259" key="5">
    <source>
        <dbReference type="PROSITE" id="PS50977"/>
    </source>
</evidence>
<feature type="domain" description="HTH tetR-type" evidence="5">
    <location>
        <begin position="30"/>
        <end position="90"/>
    </location>
</feature>
<evidence type="ECO:0000256" key="4">
    <source>
        <dbReference type="PROSITE-ProRule" id="PRU00335"/>
    </source>
</evidence>
<reference evidence="6 7" key="1">
    <citation type="journal article" date="2011" name="J. Bacteriol.">
        <title>Draft Genome Sequence of Gordonia neofelifaecis NRRL B-59395, a Cholesterol-Degrading Actinomycete.</title>
        <authorList>
            <person name="Ge F."/>
            <person name="Li W."/>
            <person name="Chen G."/>
            <person name="Liu Y."/>
            <person name="Zhang G."/>
            <person name="Yong B."/>
            <person name="Wang Q."/>
            <person name="Wang N."/>
            <person name="Huang Z."/>
            <person name="Li W."/>
            <person name="Wang J."/>
            <person name="Wu C."/>
            <person name="Xie Q."/>
            <person name="Liu G."/>
        </authorList>
    </citation>
    <scope>NUCLEOTIDE SEQUENCE [LARGE SCALE GENOMIC DNA]</scope>
    <source>
        <strain evidence="6 7">NRRL B-59395</strain>
    </source>
</reference>
<comment type="caution">
    <text evidence="6">The sequence shown here is derived from an EMBL/GenBank/DDBJ whole genome shotgun (WGS) entry which is preliminary data.</text>
</comment>
<dbReference type="Gene3D" id="1.10.357.10">
    <property type="entry name" value="Tetracycline Repressor, domain 2"/>
    <property type="match status" value="1"/>
</dbReference>
<dbReference type="RefSeq" id="WP_009678655.1">
    <property type="nucleotide sequence ID" value="NZ_AEUD01000004.1"/>
</dbReference>
<proteinExistence type="predicted"/>
<dbReference type="SUPFAM" id="SSF48498">
    <property type="entry name" value="Tetracyclin repressor-like, C-terminal domain"/>
    <property type="match status" value="1"/>
</dbReference>
<evidence type="ECO:0000313" key="6">
    <source>
        <dbReference type="EMBL" id="EGD55983.1"/>
    </source>
</evidence>
<name>F1YH68_9ACTN</name>
<keyword evidence="7" id="KW-1185">Reference proteome</keyword>
<organism evidence="6 7">
    <name type="scientific">Gordonia neofelifaecis NRRL B-59395</name>
    <dbReference type="NCBI Taxonomy" id="644548"/>
    <lineage>
        <taxon>Bacteria</taxon>
        <taxon>Bacillati</taxon>
        <taxon>Actinomycetota</taxon>
        <taxon>Actinomycetes</taxon>
        <taxon>Mycobacteriales</taxon>
        <taxon>Gordoniaceae</taxon>
        <taxon>Gordonia</taxon>
    </lineage>
</organism>
<dbReference type="eggNOG" id="COG1309">
    <property type="taxonomic scope" value="Bacteria"/>
</dbReference>
<dbReference type="Pfam" id="PF02909">
    <property type="entry name" value="TetR_C_1"/>
    <property type="match status" value="1"/>
</dbReference>
<dbReference type="PANTHER" id="PTHR30055:SF151">
    <property type="entry name" value="TRANSCRIPTIONAL REGULATORY PROTEIN"/>
    <property type="match status" value="1"/>
</dbReference>
<keyword evidence="2 4" id="KW-0238">DNA-binding</keyword>
<dbReference type="SUPFAM" id="SSF46689">
    <property type="entry name" value="Homeodomain-like"/>
    <property type="match status" value="1"/>
</dbReference>
<keyword evidence="1" id="KW-0805">Transcription regulation</keyword>
<dbReference type="InterPro" id="IPR009057">
    <property type="entry name" value="Homeodomain-like_sf"/>
</dbReference>
<keyword evidence="3" id="KW-0804">Transcription</keyword>
<accession>F1YH68</accession>
<gene>
    <name evidence="6" type="ORF">SCNU_07075</name>
</gene>
<dbReference type="GO" id="GO:0003700">
    <property type="term" value="F:DNA-binding transcription factor activity"/>
    <property type="evidence" value="ECO:0007669"/>
    <property type="project" value="TreeGrafter"/>
</dbReference>
<evidence type="ECO:0000313" key="7">
    <source>
        <dbReference type="Proteomes" id="UP000035065"/>
    </source>
</evidence>
<dbReference type="InterPro" id="IPR036271">
    <property type="entry name" value="Tet_transcr_reg_TetR-rel_C_sf"/>
</dbReference>
<dbReference type="EMBL" id="AEUD01000004">
    <property type="protein sequence ID" value="EGD55983.1"/>
    <property type="molecule type" value="Genomic_DNA"/>
</dbReference>
<dbReference type="PANTHER" id="PTHR30055">
    <property type="entry name" value="HTH-TYPE TRANSCRIPTIONAL REGULATOR RUTR"/>
    <property type="match status" value="1"/>
</dbReference>
<dbReference type="Proteomes" id="UP000035065">
    <property type="component" value="Unassembled WGS sequence"/>
</dbReference>
<dbReference type="AlphaFoldDB" id="F1YH68"/>
<evidence type="ECO:0000256" key="1">
    <source>
        <dbReference type="ARBA" id="ARBA00023015"/>
    </source>
</evidence>